<name>C1GCJ7_PARBD</name>
<dbReference type="OrthoDB" id="5979581at2759"/>
<dbReference type="RefSeq" id="XP_010760119.1">
    <property type="nucleotide sequence ID" value="XM_010761817.1"/>
</dbReference>
<evidence type="ECO:0000313" key="1">
    <source>
        <dbReference type="EMBL" id="EEH48640.2"/>
    </source>
</evidence>
<dbReference type="HOGENOM" id="CLU_2400271_0_0_1"/>
<dbReference type="VEuPathDB" id="FungiDB:PADG_04719"/>
<dbReference type="GeneID" id="22583776"/>
<reference evidence="1 2" key="1">
    <citation type="journal article" date="2011" name="PLoS Genet.">
        <title>Comparative genomic analysis of human fungal pathogens causing paracoccidioidomycosis.</title>
        <authorList>
            <person name="Desjardins C.A."/>
            <person name="Champion M.D."/>
            <person name="Holder J.W."/>
            <person name="Muszewska A."/>
            <person name="Goldberg J."/>
            <person name="Bailao A.M."/>
            <person name="Brigido M.M."/>
            <person name="Ferreira M.E."/>
            <person name="Garcia A.M."/>
            <person name="Grynberg M."/>
            <person name="Gujja S."/>
            <person name="Heiman D.I."/>
            <person name="Henn M.R."/>
            <person name="Kodira C.D."/>
            <person name="Leon-Narvaez H."/>
            <person name="Longo L.V."/>
            <person name="Ma L.J."/>
            <person name="Malavazi I."/>
            <person name="Matsuo A.L."/>
            <person name="Morais F.V."/>
            <person name="Pereira M."/>
            <person name="Rodriguez-Brito S."/>
            <person name="Sakthikumar S."/>
            <person name="Salem-Izacc S.M."/>
            <person name="Sykes S.M."/>
            <person name="Teixeira M.M."/>
            <person name="Vallejo M.C."/>
            <person name="Walter M.E."/>
            <person name="Yandava C."/>
            <person name="Young S."/>
            <person name="Zeng Q."/>
            <person name="Zucker J."/>
            <person name="Felipe M.S."/>
            <person name="Goldman G.H."/>
            <person name="Haas B.J."/>
            <person name="McEwen J.G."/>
            <person name="Nino-Vega G."/>
            <person name="Puccia R."/>
            <person name="San-Blas G."/>
            <person name="Soares C.M."/>
            <person name="Birren B.W."/>
            <person name="Cuomo C.A."/>
        </authorList>
    </citation>
    <scope>NUCLEOTIDE SEQUENCE [LARGE SCALE GENOMIC DNA]</scope>
    <source>
        <strain evidence="1 2">Pb18</strain>
    </source>
</reference>
<dbReference type="eggNOG" id="KOG1290">
    <property type="taxonomic scope" value="Eukaryota"/>
</dbReference>
<dbReference type="EMBL" id="KN275961">
    <property type="protein sequence ID" value="EEH48640.2"/>
    <property type="molecule type" value="Genomic_DNA"/>
</dbReference>
<accession>C1GCJ7</accession>
<evidence type="ECO:0000313" key="2">
    <source>
        <dbReference type="Proteomes" id="UP000001628"/>
    </source>
</evidence>
<protein>
    <submittedName>
        <fullName evidence="1">Uncharacterized protein</fullName>
    </submittedName>
</protein>
<sequence>MKPKIINLGLATSLKNDGQEKMGKSEVGLHPIQPDQYRQVNDAKGLYNGKAHIVEMIALLGPPPKELLAKSAAMTEFKWPNSIRNEAASSAGTGESSLMGFFSPMKVGWCGNIQ</sequence>
<dbReference type="InParanoid" id="C1GCJ7"/>
<dbReference type="STRING" id="502780.C1GCJ7"/>
<dbReference type="OMA" id="MGKSEVG"/>
<gene>
    <name evidence="1" type="ORF">PADG_04719</name>
</gene>
<keyword evidence="2" id="KW-1185">Reference proteome</keyword>
<proteinExistence type="predicted"/>
<dbReference type="AlphaFoldDB" id="C1GCJ7"/>
<organism evidence="1 2">
    <name type="scientific">Paracoccidioides brasiliensis (strain Pb18)</name>
    <dbReference type="NCBI Taxonomy" id="502780"/>
    <lineage>
        <taxon>Eukaryota</taxon>
        <taxon>Fungi</taxon>
        <taxon>Dikarya</taxon>
        <taxon>Ascomycota</taxon>
        <taxon>Pezizomycotina</taxon>
        <taxon>Eurotiomycetes</taxon>
        <taxon>Eurotiomycetidae</taxon>
        <taxon>Onygenales</taxon>
        <taxon>Ajellomycetaceae</taxon>
        <taxon>Paracoccidioides</taxon>
    </lineage>
</organism>
<dbReference type="Proteomes" id="UP000001628">
    <property type="component" value="Unassembled WGS sequence"/>
</dbReference>
<dbReference type="KEGG" id="pbn:PADG_04719"/>